<proteinExistence type="predicted"/>
<feature type="region of interest" description="Disordered" evidence="1">
    <location>
        <begin position="17"/>
        <end position="42"/>
    </location>
</feature>
<keyword evidence="3" id="KW-1185">Reference proteome</keyword>
<dbReference type="Proteomes" id="UP001218188">
    <property type="component" value="Unassembled WGS sequence"/>
</dbReference>
<evidence type="ECO:0000313" key="2">
    <source>
        <dbReference type="EMBL" id="KAJ7032779.1"/>
    </source>
</evidence>
<evidence type="ECO:0000313" key="3">
    <source>
        <dbReference type="Proteomes" id="UP001218188"/>
    </source>
</evidence>
<dbReference type="AlphaFoldDB" id="A0AAD6SRN6"/>
<reference evidence="2" key="1">
    <citation type="submission" date="2023-03" db="EMBL/GenBank/DDBJ databases">
        <title>Massive genome expansion in bonnet fungi (Mycena s.s.) driven by repeated elements and novel gene families across ecological guilds.</title>
        <authorList>
            <consortium name="Lawrence Berkeley National Laboratory"/>
            <person name="Harder C.B."/>
            <person name="Miyauchi S."/>
            <person name="Viragh M."/>
            <person name="Kuo A."/>
            <person name="Thoen E."/>
            <person name="Andreopoulos B."/>
            <person name="Lu D."/>
            <person name="Skrede I."/>
            <person name="Drula E."/>
            <person name="Henrissat B."/>
            <person name="Morin E."/>
            <person name="Kohler A."/>
            <person name="Barry K."/>
            <person name="LaButti K."/>
            <person name="Morin E."/>
            <person name="Salamov A."/>
            <person name="Lipzen A."/>
            <person name="Mereny Z."/>
            <person name="Hegedus B."/>
            <person name="Baldrian P."/>
            <person name="Stursova M."/>
            <person name="Weitz H."/>
            <person name="Taylor A."/>
            <person name="Grigoriev I.V."/>
            <person name="Nagy L.G."/>
            <person name="Martin F."/>
            <person name="Kauserud H."/>
        </authorList>
    </citation>
    <scope>NUCLEOTIDE SEQUENCE</scope>
    <source>
        <strain evidence="2">CBHHK200</strain>
    </source>
</reference>
<comment type="caution">
    <text evidence="2">The sequence shown here is derived from an EMBL/GenBank/DDBJ whole genome shotgun (WGS) entry which is preliminary data.</text>
</comment>
<accession>A0AAD6SRN6</accession>
<evidence type="ECO:0000256" key="1">
    <source>
        <dbReference type="SAM" id="MobiDB-lite"/>
    </source>
</evidence>
<dbReference type="EMBL" id="JARJCM010000070">
    <property type="protein sequence ID" value="KAJ7032779.1"/>
    <property type="molecule type" value="Genomic_DNA"/>
</dbReference>
<name>A0AAD6SRN6_9AGAR</name>
<organism evidence="2 3">
    <name type="scientific">Mycena alexandri</name>
    <dbReference type="NCBI Taxonomy" id="1745969"/>
    <lineage>
        <taxon>Eukaryota</taxon>
        <taxon>Fungi</taxon>
        <taxon>Dikarya</taxon>
        <taxon>Basidiomycota</taxon>
        <taxon>Agaricomycotina</taxon>
        <taxon>Agaricomycetes</taxon>
        <taxon>Agaricomycetidae</taxon>
        <taxon>Agaricales</taxon>
        <taxon>Marasmiineae</taxon>
        <taxon>Mycenaceae</taxon>
        <taxon>Mycena</taxon>
    </lineage>
</organism>
<protein>
    <submittedName>
        <fullName evidence="2">Uncharacterized protein</fullName>
    </submittedName>
</protein>
<feature type="compositionally biased region" description="Low complexity" evidence="1">
    <location>
        <begin position="22"/>
        <end position="41"/>
    </location>
</feature>
<sequence length="558" mass="62054">MRPRHCYRRAPCVERARTAHVASTRRASAHTPTTTHTTPRTYDARPHLSARLCLEHSTRPCSPTFYGELDAAYPLRRALLLSLRPFATHLYLLQSRYHALPPRTSVRSSHRSFAAPFPLGPSFGALPPIYLKPKHISRPFSLTFSPGDMVFTSPRTDPTSTHAHRPGTQMCAQRMHTSALLHSRAVHPATAPVRLEHPPRPSTAPNCLKHLPRPFASNIHHAPTPRTYAVRVHRAHPPRAHAARVHLVHTTRIRRAGPPQRSVYDPQRVPLAMLGKEDLFTAQSLHANLSHDLVRCACIHLPRASITCPPCGSTLHIRWAYTPHIRRAPPPRTSASHLRLERSPHTHIPLALPPAHSPGTFPWRIHHACLSCASAAHIRRAACACSPCAHTALVAESARAHAPQMPFLWGILSTHPDAPLRRLLRNLHPSASHLRCRHPPRASTSRIHLAHMLQPYRAPSLRASVVLRPCAALYALHSIDRPPNADSGAIFAGSRPSQGLTRICPVRLMGDGIHPLRRHRAHTLASRLHPDHLPRVSAVRIHPRPPIHRTLPITSSTV</sequence>
<gene>
    <name evidence="2" type="ORF">C8F04DRAFT_1261624</name>
</gene>